<dbReference type="InterPro" id="IPR046469">
    <property type="entry name" value="SAM_HAT_N"/>
</dbReference>
<dbReference type="Proteomes" id="UP000323632">
    <property type="component" value="Unassembled WGS sequence"/>
</dbReference>
<keyword evidence="6" id="KW-1185">Reference proteome</keyword>
<accession>A0A5M6CEA8</accession>
<gene>
    <name evidence="5" type="ORF">F0919_12255</name>
</gene>
<comment type="similarity">
    <text evidence="2">Belongs to the SAM hydrolase / SAM-dependent halogenase family.</text>
</comment>
<evidence type="ECO:0000313" key="6">
    <source>
        <dbReference type="Proteomes" id="UP000323632"/>
    </source>
</evidence>
<feature type="domain" description="S-adenosyl-l-methionine hydroxide adenosyltransferase N-terminal" evidence="3">
    <location>
        <begin position="3"/>
        <end position="108"/>
    </location>
</feature>
<dbReference type="PANTHER" id="PTHR35092">
    <property type="entry name" value="CHLORINASE MJ1651"/>
    <property type="match status" value="1"/>
</dbReference>
<organism evidence="5 6">
    <name type="scientific">Taibaiella lutea</name>
    <dbReference type="NCBI Taxonomy" id="2608001"/>
    <lineage>
        <taxon>Bacteria</taxon>
        <taxon>Pseudomonadati</taxon>
        <taxon>Bacteroidota</taxon>
        <taxon>Chitinophagia</taxon>
        <taxon>Chitinophagales</taxon>
        <taxon>Chitinophagaceae</taxon>
        <taxon>Taibaiella</taxon>
    </lineage>
</organism>
<dbReference type="SUPFAM" id="SSF102522">
    <property type="entry name" value="Bacterial fluorinating enzyme, N-terminal domain"/>
    <property type="match status" value="1"/>
</dbReference>
<dbReference type="Pfam" id="PF01887">
    <property type="entry name" value="SAM_HAT_N"/>
    <property type="match status" value="1"/>
</dbReference>
<feature type="domain" description="S-adenosyl-l-methionine hydroxide adenosyltransferase C-terminal" evidence="4">
    <location>
        <begin position="165"/>
        <end position="246"/>
    </location>
</feature>
<comment type="caution">
    <text evidence="5">The sequence shown here is derived from an EMBL/GenBank/DDBJ whole genome shotgun (WGS) entry which is preliminary data.</text>
</comment>
<dbReference type="RefSeq" id="WP_150033060.1">
    <property type="nucleotide sequence ID" value="NZ_VWSH01000003.1"/>
</dbReference>
<reference evidence="5 6" key="1">
    <citation type="submission" date="2019-09" db="EMBL/GenBank/DDBJ databases">
        <title>Genome sequence and assembly of Taibaiella sp.</title>
        <authorList>
            <person name="Chhetri G."/>
        </authorList>
    </citation>
    <scope>NUCLEOTIDE SEQUENCE [LARGE SCALE GENOMIC DNA]</scope>
    <source>
        <strain evidence="5 6">KVB11</strain>
    </source>
</reference>
<evidence type="ECO:0000256" key="2">
    <source>
        <dbReference type="ARBA" id="ARBA00024035"/>
    </source>
</evidence>
<dbReference type="PIRSF" id="PIRSF006779">
    <property type="entry name" value="UCP006779"/>
    <property type="match status" value="1"/>
</dbReference>
<protein>
    <submittedName>
        <fullName evidence="5">SAM-dependent chlorinase/fluorinase</fullName>
    </submittedName>
</protein>
<dbReference type="Pfam" id="PF20257">
    <property type="entry name" value="SAM_HAT_C"/>
    <property type="match status" value="1"/>
</dbReference>
<dbReference type="EMBL" id="VWSH01000003">
    <property type="protein sequence ID" value="KAA5533313.1"/>
    <property type="molecule type" value="Genomic_DNA"/>
</dbReference>
<proteinExistence type="inferred from homology"/>
<dbReference type="InterPro" id="IPR023228">
    <property type="entry name" value="SAM_OH_AdoTrfase_N_sf"/>
</dbReference>
<name>A0A5M6CEA8_9BACT</name>
<dbReference type="InterPro" id="IPR023227">
    <property type="entry name" value="SAM_OH_AdoTrfase_C_sf"/>
</dbReference>
<evidence type="ECO:0000259" key="4">
    <source>
        <dbReference type="Pfam" id="PF20257"/>
    </source>
</evidence>
<dbReference type="Gene3D" id="3.40.50.10790">
    <property type="entry name" value="S-adenosyl-l-methionine hydroxide adenosyltransferase, N-terminal"/>
    <property type="match status" value="1"/>
</dbReference>
<evidence type="ECO:0000313" key="5">
    <source>
        <dbReference type="EMBL" id="KAA5533313.1"/>
    </source>
</evidence>
<dbReference type="InterPro" id="IPR046470">
    <property type="entry name" value="SAM_HAT_C"/>
</dbReference>
<evidence type="ECO:0000256" key="1">
    <source>
        <dbReference type="ARBA" id="ARBA00022691"/>
    </source>
</evidence>
<keyword evidence="1" id="KW-0949">S-adenosyl-L-methionine</keyword>
<dbReference type="Gene3D" id="2.40.30.90">
    <property type="entry name" value="Bacterial fluorinating enzyme like"/>
    <property type="match status" value="1"/>
</dbReference>
<sequence length="261" mass="29733">MIITLLSDFGYQDNYAAVTKGILLQQMPHANIIDLSHDVEPYHLLECSYLLKSGYTNFPDYTVHLSLFNILHENPAKVLLARKNNQFIISADNGLLPLTFDDTLDAIYKYDAFAKNYTEWMQLAARLIKDLEQSQFDLKNLEAYQPATNGAQFSAIESENAIECQVIHIDYYGNVIVNITNDKFEQIRQGRNFQIHIVRDVLNKIGTDYADVTEPGKAVCLFNSAGFLEIAVNQGSASKLLGLKLHKDKMIYYQHIKIEFL</sequence>
<dbReference type="PANTHER" id="PTHR35092:SF1">
    <property type="entry name" value="CHLORINASE MJ1651"/>
    <property type="match status" value="1"/>
</dbReference>
<evidence type="ECO:0000259" key="3">
    <source>
        <dbReference type="Pfam" id="PF01887"/>
    </source>
</evidence>
<dbReference type="InterPro" id="IPR002747">
    <property type="entry name" value="SAM_OH_AdoTrfase"/>
</dbReference>
<dbReference type="AlphaFoldDB" id="A0A5M6CEA8"/>
<dbReference type="SUPFAM" id="SSF101852">
    <property type="entry name" value="Bacterial fluorinating enzyme, C-terminal domain"/>
    <property type="match status" value="1"/>
</dbReference>